<dbReference type="InterPro" id="IPR050190">
    <property type="entry name" value="UPF0213_domain"/>
</dbReference>
<dbReference type="SUPFAM" id="SSF82771">
    <property type="entry name" value="GIY-YIG endonuclease"/>
    <property type="match status" value="1"/>
</dbReference>
<dbReference type="AlphaFoldDB" id="A0A1F7JP81"/>
<gene>
    <name evidence="3" type="ORF">A3J15_01425</name>
</gene>
<evidence type="ECO:0000256" key="1">
    <source>
        <dbReference type="ARBA" id="ARBA00007435"/>
    </source>
</evidence>
<proteinExistence type="inferred from homology"/>
<feature type="domain" description="GIY-YIG" evidence="2">
    <location>
        <begin position="1"/>
        <end position="76"/>
    </location>
</feature>
<comment type="caution">
    <text evidence="3">The sequence shown here is derived from an EMBL/GenBank/DDBJ whole genome shotgun (WGS) entry which is preliminary data.</text>
</comment>
<dbReference type="PROSITE" id="PS50164">
    <property type="entry name" value="GIY_YIG"/>
    <property type="match status" value="1"/>
</dbReference>
<comment type="similarity">
    <text evidence="1">Belongs to the UPF0213 family.</text>
</comment>
<dbReference type="PANTHER" id="PTHR34477:SF1">
    <property type="entry name" value="UPF0213 PROTEIN YHBQ"/>
    <property type="match status" value="1"/>
</dbReference>
<dbReference type="InterPro" id="IPR000305">
    <property type="entry name" value="GIY-YIG_endonuc"/>
</dbReference>
<accession>A0A1F7JP81</accession>
<reference evidence="3 4" key="1">
    <citation type="journal article" date="2016" name="Nat. Commun.">
        <title>Thousands of microbial genomes shed light on interconnected biogeochemical processes in an aquifer system.</title>
        <authorList>
            <person name="Anantharaman K."/>
            <person name="Brown C.T."/>
            <person name="Hug L.A."/>
            <person name="Sharon I."/>
            <person name="Castelle C.J."/>
            <person name="Probst A.J."/>
            <person name="Thomas B.C."/>
            <person name="Singh A."/>
            <person name="Wilkins M.J."/>
            <person name="Karaoz U."/>
            <person name="Brodie E.L."/>
            <person name="Williams K.H."/>
            <person name="Hubbard S.S."/>
            <person name="Banfield J.F."/>
        </authorList>
    </citation>
    <scope>NUCLEOTIDE SEQUENCE [LARGE SCALE GENOMIC DNA]</scope>
</reference>
<evidence type="ECO:0000259" key="2">
    <source>
        <dbReference type="PROSITE" id="PS50164"/>
    </source>
</evidence>
<dbReference type="Gene3D" id="3.40.1440.10">
    <property type="entry name" value="GIY-YIG endonuclease"/>
    <property type="match status" value="1"/>
</dbReference>
<sequence>MPFVYILKSFQKNKYYIGSTKRALDDRLNDHNQGRVTSTKSLKPWKLMVSREYNSYSQARKIELKLKMLKRKDYIERIVRDGYIKLS</sequence>
<organism evidence="3 4">
    <name type="scientific">Candidatus Roizmanbacteria bacterium RIFCSPLOWO2_02_FULL_38_10</name>
    <dbReference type="NCBI Taxonomy" id="1802074"/>
    <lineage>
        <taxon>Bacteria</taxon>
        <taxon>Candidatus Roizmaniibacteriota</taxon>
    </lineage>
</organism>
<dbReference type="PANTHER" id="PTHR34477">
    <property type="entry name" value="UPF0213 PROTEIN YHBQ"/>
    <property type="match status" value="1"/>
</dbReference>
<name>A0A1F7JP81_9BACT</name>
<dbReference type="InterPro" id="IPR035901">
    <property type="entry name" value="GIY-YIG_endonuc_sf"/>
</dbReference>
<dbReference type="Proteomes" id="UP000176376">
    <property type="component" value="Unassembled WGS sequence"/>
</dbReference>
<dbReference type="EMBL" id="MGAY01000004">
    <property type="protein sequence ID" value="OGK57393.1"/>
    <property type="molecule type" value="Genomic_DNA"/>
</dbReference>
<dbReference type="Pfam" id="PF01541">
    <property type="entry name" value="GIY-YIG"/>
    <property type="match status" value="1"/>
</dbReference>
<evidence type="ECO:0000313" key="4">
    <source>
        <dbReference type="Proteomes" id="UP000176376"/>
    </source>
</evidence>
<dbReference type="STRING" id="1802074.A3J15_01425"/>
<protein>
    <recommendedName>
        <fullName evidence="2">GIY-YIG domain-containing protein</fullName>
    </recommendedName>
</protein>
<evidence type="ECO:0000313" key="3">
    <source>
        <dbReference type="EMBL" id="OGK57393.1"/>
    </source>
</evidence>